<keyword evidence="1" id="KW-0808">Transferase</keyword>
<feature type="domain" description="N-acetyltransferase" evidence="3">
    <location>
        <begin position="193"/>
        <end position="325"/>
    </location>
</feature>
<dbReference type="InterPro" id="IPR016181">
    <property type="entry name" value="Acyl_CoA_acyltransferase"/>
</dbReference>
<keyword evidence="2" id="KW-0012">Acyltransferase</keyword>
<evidence type="ECO:0000256" key="1">
    <source>
        <dbReference type="ARBA" id="ARBA00022679"/>
    </source>
</evidence>
<evidence type="ECO:0000256" key="2">
    <source>
        <dbReference type="ARBA" id="ARBA00023315"/>
    </source>
</evidence>
<dbReference type="PANTHER" id="PTHR43420">
    <property type="entry name" value="ACETYLTRANSFERASE"/>
    <property type="match status" value="1"/>
</dbReference>
<name>A0A202B8W3_CHRVL</name>
<dbReference type="AlphaFoldDB" id="A0A202B8W3"/>
<sequence>MALAAVNGGLSIRLLSAADADAYQAIRVAAASHDPASIHADAAEIAALSREAVQSQIEPGDAQRTLGAFSGGELVGVAALRRDVRARVRHRATVQGVFTRPECRGKGVARGLMQALLDQAAKLPGLVSLELAVHADNAPAKALYQSFGFRRVGLIPGAVMLDGRSLDEVLMQRPLFFSSPAVFPGPTSSGGDYALIEATPDVDTYRRLRAESGLSPKTEEAARRGLAGTLFAVQLRHAGETVGMGRLIGDGGSFYQVVDIAVLPAHQGRGLGKRIMAAIRGHIDRELPVSAYVSLIADGDAKHLYAQFGFEPTAPRSEGMALFKR</sequence>
<dbReference type="Gene3D" id="3.40.630.30">
    <property type="match status" value="2"/>
</dbReference>
<dbReference type="GO" id="GO:0016747">
    <property type="term" value="F:acyltransferase activity, transferring groups other than amino-acyl groups"/>
    <property type="evidence" value="ECO:0007669"/>
    <property type="project" value="InterPro"/>
</dbReference>
<organism evidence="4 5">
    <name type="scientific">Chromobacterium violaceum</name>
    <dbReference type="NCBI Taxonomy" id="536"/>
    <lineage>
        <taxon>Bacteria</taxon>
        <taxon>Pseudomonadati</taxon>
        <taxon>Pseudomonadota</taxon>
        <taxon>Betaproteobacteria</taxon>
        <taxon>Neisseriales</taxon>
        <taxon>Chromobacteriaceae</taxon>
        <taxon>Chromobacterium</taxon>
    </lineage>
</organism>
<keyword evidence="5" id="KW-1185">Reference proteome</keyword>
<dbReference type="PROSITE" id="PS51186">
    <property type="entry name" value="GNAT"/>
    <property type="match status" value="2"/>
</dbReference>
<evidence type="ECO:0000259" key="3">
    <source>
        <dbReference type="PROSITE" id="PS51186"/>
    </source>
</evidence>
<gene>
    <name evidence="4" type="ORF">CBW21_12100</name>
</gene>
<comment type="caution">
    <text evidence="4">The sequence shown here is derived from an EMBL/GenBank/DDBJ whole genome shotgun (WGS) entry which is preliminary data.</text>
</comment>
<proteinExistence type="predicted"/>
<dbReference type="InterPro" id="IPR000182">
    <property type="entry name" value="GNAT_dom"/>
</dbReference>
<dbReference type="Pfam" id="PF13508">
    <property type="entry name" value="Acetyltransf_7"/>
    <property type="match status" value="1"/>
</dbReference>
<evidence type="ECO:0000313" key="5">
    <source>
        <dbReference type="Proteomes" id="UP000196342"/>
    </source>
</evidence>
<evidence type="ECO:0000313" key="4">
    <source>
        <dbReference type="EMBL" id="OVE47790.1"/>
    </source>
</evidence>
<dbReference type="EMBL" id="NHOO01000009">
    <property type="protein sequence ID" value="OVE47790.1"/>
    <property type="molecule type" value="Genomic_DNA"/>
</dbReference>
<dbReference type="SUPFAM" id="SSF55729">
    <property type="entry name" value="Acyl-CoA N-acyltransferases (Nat)"/>
    <property type="match status" value="2"/>
</dbReference>
<feature type="domain" description="N-acetyltransferase" evidence="3">
    <location>
        <begin position="10"/>
        <end position="176"/>
    </location>
</feature>
<dbReference type="RefSeq" id="WP_080762147.1">
    <property type="nucleotide sequence ID" value="NZ_JAIUJK010000002.1"/>
</dbReference>
<dbReference type="Proteomes" id="UP000196342">
    <property type="component" value="Unassembled WGS sequence"/>
</dbReference>
<protein>
    <recommendedName>
        <fullName evidence="3">N-acetyltransferase domain-containing protein</fullName>
    </recommendedName>
</protein>
<accession>A0A202B8W3</accession>
<dbReference type="CDD" id="cd04301">
    <property type="entry name" value="NAT_SF"/>
    <property type="match status" value="2"/>
</dbReference>
<reference evidence="4 5" key="1">
    <citation type="submission" date="2017-05" db="EMBL/GenBank/DDBJ databases">
        <title>Chromobacterium violaceum GHPS1 isolated from Hydrocarbon polluted soil in French Guiana display an awesome secondary metabolite arsenal and a battery of drug and heavy-metal-resistance and detoxification of xenobiotics proteins.</title>
        <authorList>
            <person name="Belbahri L."/>
        </authorList>
    </citation>
    <scope>NUCLEOTIDE SEQUENCE [LARGE SCALE GENOMIC DNA]</scope>
    <source>
        <strain evidence="4 5">GHPS1</strain>
    </source>
</reference>
<dbReference type="Pfam" id="PF00583">
    <property type="entry name" value="Acetyltransf_1"/>
    <property type="match status" value="1"/>
</dbReference>
<dbReference type="InterPro" id="IPR050680">
    <property type="entry name" value="YpeA/RimI_acetyltransf"/>
</dbReference>